<keyword evidence="4" id="KW-1185">Reference proteome</keyword>
<dbReference type="PANTHER" id="PTHR43861:SF3">
    <property type="entry name" value="PUTATIVE (AFU_ORTHOLOGUE AFUA_2G14390)-RELATED"/>
    <property type="match status" value="1"/>
</dbReference>
<feature type="domain" description="Methyltransferase type 11" evidence="2">
    <location>
        <begin position="50"/>
        <end position="142"/>
    </location>
</feature>
<dbReference type="Pfam" id="PF08241">
    <property type="entry name" value="Methyltransf_11"/>
    <property type="match status" value="1"/>
</dbReference>
<dbReference type="CDD" id="cd02440">
    <property type="entry name" value="AdoMet_MTases"/>
    <property type="match status" value="1"/>
</dbReference>
<feature type="non-terminal residue" evidence="3">
    <location>
        <position position="266"/>
    </location>
</feature>
<dbReference type="SUPFAM" id="SSF53335">
    <property type="entry name" value="S-adenosyl-L-methionine-dependent methyltransferases"/>
    <property type="match status" value="1"/>
</dbReference>
<sequence length="266" mass="29009">MVPQTGAAEYFFKSDLPDASRRVAVMELTYDDTSISRLNRIGVQTGWSCLDAGAGGGSIARWLSEQVGPNGHVTATELDVSELVDVTSDVIDIVQSDLRADPLPRAAFDLVHTRLVLGHIREREQVLKKLIDAVTPGGYLFLEEADWFASAALGPQLHRDVMAAAMTSAESNGFAARWGRQLPKLYRAHGLTNIVVDCDVPIHESGSPGMEWLRITFQLLNSSANPLALASHRFEEWQRMASQPGEWCVGMGTIGIWAQVPDAPSV</sequence>
<keyword evidence="3" id="KW-0489">Methyltransferase</keyword>
<organism evidence="3 4">
    <name type="scientific">Streptomyces coffeae</name>
    <dbReference type="NCBI Taxonomy" id="621382"/>
    <lineage>
        <taxon>Bacteria</taxon>
        <taxon>Bacillati</taxon>
        <taxon>Actinomycetota</taxon>
        <taxon>Actinomycetes</taxon>
        <taxon>Kitasatosporales</taxon>
        <taxon>Streptomycetaceae</taxon>
        <taxon>Streptomyces</taxon>
    </lineage>
</organism>
<dbReference type="Proteomes" id="UP000634229">
    <property type="component" value="Unassembled WGS sequence"/>
</dbReference>
<dbReference type="InterPro" id="IPR013216">
    <property type="entry name" value="Methyltransf_11"/>
</dbReference>
<gene>
    <name evidence="3" type="ORF">JK363_40800</name>
</gene>
<dbReference type="InterPro" id="IPR029063">
    <property type="entry name" value="SAM-dependent_MTases_sf"/>
</dbReference>
<protein>
    <submittedName>
        <fullName evidence="3">Methyltransferase domain-containing protein</fullName>
    </submittedName>
</protein>
<accession>A0ABS1NRR6</accession>
<reference evidence="3 4" key="1">
    <citation type="submission" date="2021-01" db="EMBL/GenBank/DDBJ databases">
        <title>WGS of actinomycetes isolated from Thailand.</title>
        <authorList>
            <person name="Thawai C."/>
        </authorList>
    </citation>
    <scope>NUCLEOTIDE SEQUENCE [LARGE SCALE GENOMIC DNA]</scope>
    <source>
        <strain evidence="3 4">CA1R205</strain>
    </source>
</reference>
<dbReference type="Gene3D" id="3.40.50.150">
    <property type="entry name" value="Vaccinia Virus protein VP39"/>
    <property type="match status" value="1"/>
</dbReference>
<dbReference type="EMBL" id="JAERRF010000079">
    <property type="protein sequence ID" value="MBL1102800.1"/>
    <property type="molecule type" value="Genomic_DNA"/>
</dbReference>
<evidence type="ECO:0000313" key="4">
    <source>
        <dbReference type="Proteomes" id="UP000634229"/>
    </source>
</evidence>
<keyword evidence="1" id="KW-0808">Transferase</keyword>
<dbReference type="GO" id="GO:0008168">
    <property type="term" value="F:methyltransferase activity"/>
    <property type="evidence" value="ECO:0007669"/>
    <property type="project" value="UniProtKB-KW"/>
</dbReference>
<proteinExistence type="predicted"/>
<evidence type="ECO:0000259" key="2">
    <source>
        <dbReference type="Pfam" id="PF08241"/>
    </source>
</evidence>
<comment type="caution">
    <text evidence="3">The sequence shown here is derived from an EMBL/GenBank/DDBJ whole genome shotgun (WGS) entry which is preliminary data.</text>
</comment>
<dbReference type="RefSeq" id="WP_201883387.1">
    <property type="nucleotide sequence ID" value="NZ_JAERRF010000079.1"/>
</dbReference>
<dbReference type="PANTHER" id="PTHR43861">
    <property type="entry name" value="TRANS-ACONITATE 2-METHYLTRANSFERASE-RELATED"/>
    <property type="match status" value="1"/>
</dbReference>
<evidence type="ECO:0000256" key="1">
    <source>
        <dbReference type="ARBA" id="ARBA00022679"/>
    </source>
</evidence>
<evidence type="ECO:0000313" key="3">
    <source>
        <dbReference type="EMBL" id="MBL1102800.1"/>
    </source>
</evidence>
<name>A0ABS1NRR6_9ACTN</name>
<dbReference type="GO" id="GO:0032259">
    <property type="term" value="P:methylation"/>
    <property type="evidence" value="ECO:0007669"/>
    <property type="project" value="UniProtKB-KW"/>
</dbReference>